<dbReference type="Pfam" id="PF13377">
    <property type="entry name" value="Peripla_BP_3"/>
    <property type="match status" value="1"/>
</dbReference>
<evidence type="ECO:0000313" key="5">
    <source>
        <dbReference type="EMBL" id="NWK55848.1"/>
    </source>
</evidence>
<accession>A0A851GDL0</accession>
<evidence type="ECO:0000256" key="3">
    <source>
        <dbReference type="ARBA" id="ARBA00023163"/>
    </source>
</evidence>
<comment type="caution">
    <text evidence="5">The sequence shown here is derived from an EMBL/GenBank/DDBJ whole genome shotgun (WGS) entry which is preliminary data.</text>
</comment>
<dbReference type="PROSITE" id="PS01124">
    <property type="entry name" value="HTH_ARAC_FAMILY_2"/>
    <property type="match status" value="1"/>
</dbReference>
<dbReference type="Gene3D" id="3.40.50.2300">
    <property type="match status" value="2"/>
</dbReference>
<evidence type="ECO:0000256" key="1">
    <source>
        <dbReference type="ARBA" id="ARBA00023015"/>
    </source>
</evidence>
<evidence type="ECO:0000259" key="4">
    <source>
        <dbReference type="PROSITE" id="PS01124"/>
    </source>
</evidence>
<organism evidence="5 6">
    <name type="scientific">Oceaniferula marina</name>
    <dbReference type="NCBI Taxonomy" id="2748318"/>
    <lineage>
        <taxon>Bacteria</taxon>
        <taxon>Pseudomonadati</taxon>
        <taxon>Verrucomicrobiota</taxon>
        <taxon>Verrucomicrobiia</taxon>
        <taxon>Verrucomicrobiales</taxon>
        <taxon>Verrucomicrobiaceae</taxon>
        <taxon>Oceaniferula</taxon>
    </lineage>
</organism>
<keyword evidence="1" id="KW-0805">Transcription regulation</keyword>
<reference evidence="5 6" key="1">
    <citation type="submission" date="2020-07" db="EMBL/GenBank/DDBJ databases">
        <title>Roseicoccus Jingziensis gen. nov., sp. nov., isolated from coastal seawater.</title>
        <authorList>
            <person name="Feng X."/>
        </authorList>
    </citation>
    <scope>NUCLEOTIDE SEQUENCE [LARGE SCALE GENOMIC DNA]</scope>
    <source>
        <strain evidence="5 6">N1E253</strain>
    </source>
</reference>
<protein>
    <submittedName>
        <fullName evidence="5">Substrate-binding domain-containing protein</fullName>
    </submittedName>
</protein>
<dbReference type="GO" id="GO:0003700">
    <property type="term" value="F:DNA-binding transcription factor activity"/>
    <property type="evidence" value="ECO:0007669"/>
    <property type="project" value="InterPro"/>
</dbReference>
<dbReference type="RefSeq" id="WP_178932386.1">
    <property type="nucleotide sequence ID" value="NZ_JACBAZ010000003.1"/>
</dbReference>
<dbReference type="InterPro" id="IPR018060">
    <property type="entry name" value="HTH_AraC"/>
</dbReference>
<dbReference type="Gene3D" id="1.10.10.60">
    <property type="entry name" value="Homeodomain-like"/>
    <property type="match status" value="1"/>
</dbReference>
<dbReference type="InterPro" id="IPR046335">
    <property type="entry name" value="LacI/GalR-like_sensor"/>
</dbReference>
<feature type="domain" description="HTH araC/xylS-type" evidence="4">
    <location>
        <begin position="286"/>
        <end position="384"/>
    </location>
</feature>
<dbReference type="PANTHER" id="PTHR30146:SF24">
    <property type="entry name" value="XYLOSE OPERON REGULATORY PROTEIN"/>
    <property type="match status" value="1"/>
</dbReference>
<dbReference type="AlphaFoldDB" id="A0A851GDL0"/>
<evidence type="ECO:0000256" key="2">
    <source>
        <dbReference type="ARBA" id="ARBA00023125"/>
    </source>
</evidence>
<dbReference type="GO" id="GO:0000976">
    <property type="term" value="F:transcription cis-regulatory region binding"/>
    <property type="evidence" value="ECO:0007669"/>
    <property type="project" value="TreeGrafter"/>
</dbReference>
<dbReference type="EMBL" id="JACBAZ010000003">
    <property type="protein sequence ID" value="NWK55848.1"/>
    <property type="molecule type" value="Genomic_DNA"/>
</dbReference>
<dbReference type="InterPro" id="IPR028082">
    <property type="entry name" value="Peripla_BP_I"/>
</dbReference>
<dbReference type="InterPro" id="IPR018062">
    <property type="entry name" value="HTH_AraC-typ_CS"/>
</dbReference>
<keyword evidence="2" id="KW-0238">DNA-binding</keyword>
<proteinExistence type="predicted"/>
<keyword evidence="3" id="KW-0804">Transcription</keyword>
<sequence length="387" mass="43602">MGTDKRYDIAIIFPDWYAFLHDAMEGVLEIRGIRRHCHFRNFISKDFSQAVDFPKGYRPDGIIVSYDADHMDAPWLEELDIPVVNIFSSTNRIFPTVGVCPVSMAQTIVEHFSTLGFQTLGITGTIHQTHSSPVHQHIIEECTARGMDHWYVEVPDGIHAGAWHMLEEHAPDLKEKLLLSSAKTGVYTVHDMRGRLVADYCTELGIKVPEQVGILGRFDSINARLCTPELSSIVMPARQIGGQAIQLLIQLIDGSPVDELYPMVEVHEVRVRESTVGKSDPDMIALQARTIIREKACKGLTVDELIQSLPLARSTFEKRYRALTGSSPAQEIRKIRVEKARQLLLTSKKTIDEIAYEVGFTDPRPFVVFFKREVGETPGGFRKAYVE</sequence>
<dbReference type="SUPFAM" id="SSF46689">
    <property type="entry name" value="Homeodomain-like"/>
    <property type="match status" value="1"/>
</dbReference>
<dbReference type="Pfam" id="PF12833">
    <property type="entry name" value="HTH_18"/>
    <property type="match status" value="1"/>
</dbReference>
<dbReference type="SUPFAM" id="SSF53822">
    <property type="entry name" value="Periplasmic binding protein-like I"/>
    <property type="match status" value="1"/>
</dbReference>
<name>A0A851GDL0_9BACT</name>
<dbReference type="PANTHER" id="PTHR30146">
    <property type="entry name" value="LACI-RELATED TRANSCRIPTIONAL REPRESSOR"/>
    <property type="match status" value="1"/>
</dbReference>
<dbReference type="PROSITE" id="PS00041">
    <property type="entry name" value="HTH_ARAC_FAMILY_1"/>
    <property type="match status" value="1"/>
</dbReference>
<gene>
    <name evidence="5" type="ORF">HW115_09515</name>
</gene>
<evidence type="ECO:0000313" key="6">
    <source>
        <dbReference type="Proteomes" id="UP000557872"/>
    </source>
</evidence>
<dbReference type="Proteomes" id="UP000557872">
    <property type="component" value="Unassembled WGS sequence"/>
</dbReference>
<dbReference type="SMART" id="SM00342">
    <property type="entry name" value="HTH_ARAC"/>
    <property type="match status" value="1"/>
</dbReference>
<dbReference type="InterPro" id="IPR009057">
    <property type="entry name" value="Homeodomain-like_sf"/>
</dbReference>
<keyword evidence="6" id="KW-1185">Reference proteome</keyword>